<protein>
    <recommendedName>
        <fullName evidence="2">CN hydrolase domain-containing protein</fullName>
    </recommendedName>
</protein>
<dbReference type="Proteomes" id="UP000789359">
    <property type="component" value="Unassembled WGS sequence"/>
</dbReference>
<keyword evidence="4" id="KW-1185">Reference proteome</keyword>
<dbReference type="SUPFAM" id="SSF56317">
    <property type="entry name" value="Carbon-nitrogen hydrolase"/>
    <property type="match status" value="1"/>
</dbReference>
<evidence type="ECO:0000256" key="1">
    <source>
        <dbReference type="ARBA" id="ARBA00022801"/>
    </source>
</evidence>
<name>A0ABN7K7P7_9BACT</name>
<proteinExistence type="predicted"/>
<dbReference type="CDD" id="cd07197">
    <property type="entry name" value="nitrilase"/>
    <property type="match status" value="1"/>
</dbReference>
<dbReference type="InterPro" id="IPR003010">
    <property type="entry name" value="C-N_Hydrolase"/>
</dbReference>
<dbReference type="PANTHER" id="PTHR43674:SF2">
    <property type="entry name" value="BETA-UREIDOPROPIONASE"/>
    <property type="match status" value="1"/>
</dbReference>
<gene>
    <name evidence="3" type="ORF">LMG8286_01383</name>
</gene>
<dbReference type="Gene3D" id="3.60.110.10">
    <property type="entry name" value="Carbon-nitrogen hydrolase"/>
    <property type="match status" value="1"/>
</dbReference>
<dbReference type="RefSeq" id="WP_230057131.1">
    <property type="nucleotide sequence ID" value="NZ_CAJHOE010000003.1"/>
</dbReference>
<evidence type="ECO:0000259" key="2">
    <source>
        <dbReference type="Pfam" id="PF00795"/>
    </source>
</evidence>
<keyword evidence="1" id="KW-0378">Hydrolase</keyword>
<dbReference type="PANTHER" id="PTHR43674">
    <property type="entry name" value="NITRILASE C965.09-RELATED"/>
    <property type="match status" value="1"/>
</dbReference>
<dbReference type="InterPro" id="IPR050345">
    <property type="entry name" value="Aliph_Amidase/BUP"/>
</dbReference>
<evidence type="ECO:0000313" key="4">
    <source>
        <dbReference type="Proteomes" id="UP000789359"/>
    </source>
</evidence>
<accession>A0ABN7K7P7</accession>
<dbReference type="Pfam" id="PF00795">
    <property type="entry name" value="CN_hydrolase"/>
    <property type="match status" value="1"/>
</dbReference>
<evidence type="ECO:0000313" key="3">
    <source>
        <dbReference type="EMBL" id="CAD7288534.1"/>
    </source>
</evidence>
<sequence length="273" mass="31540">MSKIAILQLATLPLSDARLDYYLKICKDRGAKLVVLGEYVLNSFFKELENMPKNIIKQQSDEKKRTLCELSKRYELSIIAPLVVFNAKGFLKGFAKFTNGSYKFTQQQILMPYTHWNEAKFFTNKMGEKLDFLSFKFENLRVGVMSGYEAYFDESFASFKAHLDLLIVPTASTFESNARWDKLLRLRSLTQGMYVARVNRIGAYKPKPKQNDKKPQNEIWKFYGDSFVCNALGEIQNRLGDEEGILIFDIDKKELANQRAIWGFGSIKNKLKV</sequence>
<comment type="caution">
    <text evidence="3">The sequence shown here is derived from an EMBL/GenBank/DDBJ whole genome shotgun (WGS) entry which is preliminary data.</text>
</comment>
<reference evidence="3 4" key="1">
    <citation type="submission" date="2020-11" db="EMBL/GenBank/DDBJ databases">
        <authorList>
            <person name="Peeters C."/>
        </authorList>
    </citation>
    <scope>NUCLEOTIDE SEQUENCE [LARGE SCALE GENOMIC DNA]</scope>
    <source>
        <strain evidence="3 4">LMG 8286</strain>
    </source>
</reference>
<dbReference type="EMBL" id="CAJHOE010000003">
    <property type="protein sequence ID" value="CAD7288534.1"/>
    <property type="molecule type" value="Genomic_DNA"/>
</dbReference>
<feature type="domain" description="CN hydrolase" evidence="2">
    <location>
        <begin position="23"/>
        <end position="257"/>
    </location>
</feature>
<dbReference type="InterPro" id="IPR036526">
    <property type="entry name" value="C-N_Hydrolase_sf"/>
</dbReference>
<organism evidence="3 4">
    <name type="scientific">Campylobacter suis</name>
    <dbReference type="NCBI Taxonomy" id="2790657"/>
    <lineage>
        <taxon>Bacteria</taxon>
        <taxon>Pseudomonadati</taxon>
        <taxon>Campylobacterota</taxon>
        <taxon>Epsilonproteobacteria</taxon>
        <taxon>Campylobacterales</taxon>
        <taxon>Campylobacteraceae</taxon>
        <taxon>Campylobacter</taxon>
    </lineage>
</organism>